<reference evidence="2 3" key="1">
    <citation type="submission" date="2019-06" db="EMBL/GenBank/DDBJ databases">
        <title>Sequencing the genomes of 1000 actinobacteria strains.</title>
        <authorList>
            <person name="Klenk H.-P."/>
        </authorList>
    </citation>
    <scope>NUCLEOTIDE SEQUENCE [LARGE SCALE GENOMIC DNA]</scope>
    <source>
        <strain evidence="2 3">DSM 105492</strain>
    </source>
</reference>
<dbReference type="AlphaFoldDB" id="A0A543FIV1"/>
<dbReference type="OrthoDB" id="5071020at2"/>
<gene>
    <name evidence="2" type="ORF">FB391_0072</name>
</gene>
<proteinExistence type="predicted"/>
<comment type="caution">
    <text evidence="2">The sequence shown here is derived from an EMBL/GenBank/DDBJ whole genome shotgun (WGS) entry which is preliminary data.</text>
</comment>
<organism evidence="2 3">
    <name type="scientific">Microbacterium kyungheense</name>
    <dbReference type="NCBI Taxonomy" id="1263636"/>
    <lineage>
        <taxon>Bacteria</taxon>
        <taxon>Bacillati</taxon>
        <taxon>Actinomycetota</taxon>
        <taxon>Actinomycetes</taxon>
        <taxon>Micrococcales</taxon>
        <taxon>Microbacteriaceae</taxon>
        <taxon>Microbacterium</taxon>
    </lineage>
</organism>
<protein>
    <submittedName>
        <fullName evidence="2">Uncharacterized protein</fullName>
    </submittedName>
</protein>
<accession>A0A543FIV1</accession>
<evidence type="ECO:0000256" key="1">
    <source>
        <dbReference type="SAM" id="MobiDB-lite"/>
    </source>
</evidence>
<evidence type="ECO:0000313" key="3">
    <source>
        <dbReference type="Proteomes" id="UP000320235"/>
    </source>
</evidence>
<dbReference type="EMBL" id="VFPE01000001">
    <property type="protein sequence ID" value="TQM33789.1"/>
    <property type="molecule type" value="Genomic_DNA"/>
</dbReference>
<keyword evidence="3" id="KW-1185">Reference proteome</keyword>
<dbReference type="Proteomes" id="UP000320235">
    <property type="component" value="Unassembled WGS sequence"/>
</dbReference>
<name>A0A543FIV1_9MICO</name>
<dbReference type="RefSeq" id="WP_141892334.1">
    <property type="nucleotide sequence ID" value="NZ_BAABLH010000013.1"/>
</dbReference>
<sequence>MNERFVLQQLTPVEWIIVDACCEPHDPHRTVVCIREIGSAEYEAVWLRHLALPVTYSSPRRVLDDVIRVAGHPSRVPSRKPVPIPHVAPPARLAR</sequence>
<feature type="region of interest" description="Disordered" evidence="1">
    <location>
        <begin position="73"/>
        <end position="95"/>
    </location>
</feature>
<evidence type="ECO:0000313" key="2">
    <source>
        <dbReference type="EMBL" id="TQM33789.1"/>
    </source>
</evidence>